<gene>
    <name evidence="7" type="ORF">AMS68_004117</name>
</gene>
<dbReference type="PANTHER" id="PTHR12953:SF0">
    <property type="entry name" value="SUN DOMAIN-CONTAINING OSSIFICATION FACTOR"/>
    <property type="match status" value="1"/>
</dbReference>
<feature type="region of interest" description="Disordered" evidence="5">
    <location>
        <begin position="89"/>
        <end position="127"/>
    </location>
</feature>
<dbReference type="GO" id="GO:0016020">
    <property type="term" value="C:membrane"/>
    <property type="evidence" value="ECO:0007669"/>
    <property type="project" value="InterPro"/>
</dbReference>
<feature type="compositionally biased region" description="Low complexity" evidence="5">
    <location>
        <begin position="702"/>
        <end position="711"/>
    </location>
</feature>
<feature type="compositionally biased region" description="Polar residues" evidence="5">
    <location>
        <begin position="47"/>
        <end position="56"/>
    </location>
</feature>
<sequence length="746" mass="80513">MPASTIVHISATLDGSTETDVDSPLDNANFLSFEEWKKQNLAKAGQSGDNIGNRQQFEPGRRQANVNALDSLGEESEIDLDFTGFGGASVKPKAHSEHSTSSTSATVDDTEVSQASPASQALRPRDAGKTCKERTNYASFDCAATILKSNKECKSASSVLVENKDSYMLNKCSASNKYIIVELCNDILVDTVVLANYEFFSSIFRTFRVSVSDRYPAKAEKWKDLGTFVARNTREVQAFLIENPLIWARYLRIEFLTHYGSEYYCPLSLLRVHGTTMMEEFRNQEELARGEAQDDESVVEPIDTMEAVVTAVTPLPESSLVEKNVDNASSPTNVTEVLSDRIPSVSTTANASVASAADHSDGVYVAFSVMSEITSTISTCRSDSTTPAIQTTSSATTSISVVDTTNSGSPSAAAKESSSASSAAPTESAQRGSSFVASSSIQAVPSSATSSSNTSAVTSMTATAVNSSTASVNSTELRNTTQTDVAHKASSNNSTKSSSSTAPHAQPSTQESFFKSISKRLQQLESNSTLSLQYIEEQSRILRDAFSKVEKRQISTTTSFLANLNNTVMAELAGFRQAYDQLWQSTVIELESQREQHQREMTALSSRLTLVVDELVWQKRMGIVQSTLLLLCIGLVLFARPGNTWEASLAQQVMARSQAAFRSGTASDQHSPSDGRSPVSLFRRKLPLWRKDAKSTERSDDASLSPAPDSPIGLESPIEGSPLSQALAYDEDEAALSEASIGNLSI</sequence>
<evidence type="ECO:0000256" key="3">
    <source>
        <dbReference type="ARBA" id="ARBA00022989"/>
    </source>
</evidence>
<dbReference type="Pfam" id="PF07738">
    <property type="entry name" value="Sad1_UNC"/>
    <property type="match status" value="1"/>
</dbReference>
<dbReference type="GO" id="GO:0005737">
    <property type="term" value="C:cytoplasm"/>
    <property type="evidence" value="ECO:0007669"/>
    <property type="project" value="TreeGrafter"/>
</dbReference>
<accession>A0A6H0XVX6</accession>
<dbReference type="FunFam" id="2.60.120.260:FF:000082">
    <property type="entry name" value="Sad1/UNC domain protein"/>
    <property type="match status" value="1"/>
</dbReference>
<dbReference type="PROSITE" id="PS51469">
    <property type="entry name" value="SUN"/>
    <property type="match status" value="1"/>
</dbReference>
<name>A0A6H0XVX6_9PEZI</name>
<dbReference type="EMBL" id="CP051141">
    <property type="protein sequence ID" value="QIW98599.1"/>
    <property type="molecule type" value="Genomic_DNA"/>
</dbReference>
<feature type="compositionally biased region" description="Low complexity" evidence="5">
    <location>
        <begin position="488"/>
        <end position="502"/>
    </location>
</feature>
<evidence type="ECO:0000256" key="1">
    <source>
        <dbReference type="ARBA" id="ARBA00004308"/>
    </source>
</evidence>
<reference evidence="7 8" key="1">
    <citation type="journal article" date="2016" name="Sci. Rep.">
        <title>Peltaster fructicola genome reveals evolution from an invasive phytopathogen to an ectophytic parasite.</title>
        <authorList>
            <person name="Xu C."/>
            <person name="Chen H."/>
            <person name="Gleason M.L."/>
            <person name="Xu J.R."/>
            <person name="Liu H."/>
            <person name="Zhang R."/>
            <person name="Sun G."/>
        </authorList>
    </citation>
    <scope>NUCLEOTIDE SEQUENCE [LARGE SCALE GENOMIC DNA]</scope>
    <source>
        <strain evidence="7 8">LNHT1506</strain>
    </source>
</reference>
<comment type="subcellular location">
    <subcellularLocation>
        <location evidence="1">Endomembrane system</location>
    </subcellularLocation>
</comment>
<feature type="compositionally biased region" description="Low complexity" evidence="5">
    <location>
        <begin position="466"/>
        <end position="475"/>
    </location>
</feature>
<dbReference type="SUPFAM" id="SSF49785">
    <property type="entry name" value="Galactose-binding domain-like"/>
    <property type="match status" value="1"/>
</dbReference>
<evidence type="ECO:0000313" key="7">
    <source>
        <dbReference type="EMBL" id="QIW98599.1"/>
    </source>
</evidence>
<dbReference type="InterPro" id="IPR045120">
    <property type="entry name" value="Suco/Slp1-like"/>
</dbReference>
<proteinExistence type="predicted"/>
<feature type="region of interest" description="Disordered" evidence="5">
    <location>
        <begin position="41"/>
        <end position="61"/>
    </location>
</feature>
<feature type="compositionally biased region" description="Basic and acidic residues" evidence="5">
    <location>
        <begin position="691"/>
        <end position="701"/>
    </location>
</feature>
<keyword evidence="2" id="KW-0812">Transmembrane</keyword>
<dbReference type="Proteomes" id="UP000503462">
    <property type="component" value="Chromosome 3"/>
</dbReference>
<feature type="region of interest" description="Disordered" evidence="5">
    <location>
        <begin position="691"/>
        <end position="725"/>
    </location>
</feature>
<dbReference type="GO" id="GO:0034975">
    <property type="term" value="P:protein folding in endoplasmic reticulum"/>
    <property type="evidence" value="ECO:0007669"/>
    <property type="project" value="TreeGrafter"/>
</dbReference>
<keyword evidence="3" id="KW-1133">Transmembrane helix</keyword>
<evidence type="ECO:0000256" key="2">
    <source>
        <dbReference type="ARBA" id="ARBA00022692"/>
    </source>
</evidence>
<evidence type="ECO:0000256" key="5">
    <source>
        <dbReference type="SAM" id="MobiDB-lite"/>
    </source>
</evidence>
<dbReference type="GO" id="GO:0012505">
    <property type="term" value="C:endomembrane system"/>
    <property type="evidence" value="ECO:0007669"/>
    <property type="project" value="UniProtKB-SubCell"/>
</dbReference>
<dbReference type="InterPro" id="IPR012919">
    <property type="entry name" value="SUN_dom"/>
</dbReference>
<dbReference type="InterPro" id="IPR008979">
    <property type="entry name" value="Galactose-bd-like_sf"/>
</dbReference>
<keyword evidence="4" id="KW-0472">Membrane</keyword>
<dbReference type="Gene3D" id="2.60.120.260">
    <property type="entry name" value="Galactose-binding domain-like"/>
    <property type="match status" value="1"/>
</dbReference>
<dbReference type="AlphaFoldDB" id="A0A6H0XVX6"/>
<feature type="compositionally biased region" description="Low complexity" evidence="5">
    <location>
        <begin position="384"/>
        <end position="427"/>
    </location>
</feature>
<organism evidence="7 8">
    <name type="scientific">Peltaster fructicola</name>
    <dbReference type="NCBI Taxonomy" id="286661"/>
    <lineage>
        <taxon>Eukaryota</taxon>
        <taxon>Fungi</taxon>
        <taxon>Dikarya</taxon>
        <taxon>Ascomycota</taxon>
        <taxon>Pezizomycotina</taxon>
        <taxon>Dothideomycetes</taxon>
        <taxon>Dothideomycetes incertae sedis</taxon>
        <taxon>Peltaster</taxon>
    </lineage>
</organism>
<evidence type="ECO:0000256" key="4">
    <source>
        <dbReference type="ARBA" id="ARBA00023136"/>
    </source>
</evidence>
<keyword evidence="8" id="KW-1185">Reference proteome</keyword>
<feature type="region of interest" description="Disordered" evidence="5">
    <location>
        <begin position="381"/>
        <end position="427"/>
    </location>
</feature>
<dbReference type="PANTHER" id="PTHR12953">
    <property type="entry name" value="MEMBRANE PROTEIN CH1 RELATED"/>
    <property type="match status" value="1"/>
</dbReference>
<dbReference type="OrthoDB" id="266334at2759"/>
<feature type="domain" description="SUN" evidence="6">
    <location>
        <begin position="107"/>
        <end position="277"/>
    </location>
</feature>
<protein>
    <recommendedName>
        <fullName evidence="6">SUN domain-containing protein</fullName>
    </recommendedName>
</protein>
<evidence type="ECO:0000259" key="6">
    <source>
        <dbReference type="PROSITE" id="PS51469"/>
    </source>
</evidence>
<feature type="region of interest" description="Disordered" evidence="5">
    <location>
        <begin position="466"/>
        <end position="512"/>
    </location>
</feature>
<evidence type="ECO:0000313" key="8">
    <source>
        <dbReference type="Proteomes" id="UP000503462"/>
    </source>
</evidence>